<dbReference type="PROSITE" id="PS50930">
    <property type="entry name" value="HTH_LYTTR"/>
    <property type="match status" value="1"/>
</dbReference>
<evidence type="ECO:0000313" key="5">
    <source>
        <dbReference type="Proteomes" id="UP001589832"/>
    </source>
</evidence>
<feature type="domain" description="HTH LytTR-type" evidence="3">
    <location>
        <begin position="160"/>
        <end position="250"/>
    </location>
</feature>
<keyword evidence="5" id="KW-1185">Reference proteome</keyword>
<name>A0ABV6Q5T9_9FLAO</name>
<dbReference type="SMART" id="SM00448">
    <property type="entry name" value="REC"/>
    <property type="match status" value="1"/>
</dbReference>
<feature type="domain" description="Response regulatory" evidence="2">
    <location>
        <begin position="7"/>
        <end position="120"/>
    </location>
</feature>
<dbReference type="InterPro" id="IPR011006">
    <property type="entry name" value="CheY-like_superfamily"/>
</dbReference>
<accession>A0ABV6Q5T9</accession>
<evidence type="ECO:0000313" key="4">
    <source>
        <dbReference type="EMBL" id="MFC0603644.1"/>
    </source>
</evidence>
<evidence type="ECO:0000256" key="1">
    <source>
        <dbReference type="PROSITE-ProRule" id="PRU00169"/>
    </source>
</evidence>
<keyword evidence="1" id="KW-0597">Phosphoprotein</keyword>
<dbReference type="InterPro" id="IPR007492">
    <property type="entry name" value="LytTR_DNA-bd_dom"/>
</dbReference>
<sequence>MNNSKIRALLIDDEPMALRSLERMLLKHCPEINVIGKTINPEEAVTLINDKKPDVLFLDIAMPRLDGFELLEQIDYKNAQVIFITAYDEYALQAFKTAAADYLLKPIDKEELIQAVNKVAQLLDTDTTQNYIADLFERLQKTNNKISSIGLPTMEGLDFVKTDTIIYCHSDGNYTEIFLNDKRKILVTRKIKYIEEKLDAAQFVRVHNSYLVNLNHVEKYIKGRGGTLIMVNGDSIPVSVRKKNDFLDSF</sequence>
<dbReference type="Gene3D" id="3.40.50.2300">
    <property type="match status" value="1"/>
</dbReference>
<dbReference type="Pfam" id="PF00072">
    <property type="entry name" value="Response_reg"/>
    <property type="match status" value="1"/>
</dbReference>
<dbReference type="Proteomes" id="UP001589832">
    <property type="component" value="Unassembled WGS sequence"/>
</dbReference>
<reference evidence="4 5" key="1">
    <citation type="submission" date="2024-09" db="EMBL/GenBank/DDBJ databases">
        <authorList>
            <person name="Sun Q."/>
            <person name="Mori K."/>
        </authorList>
    </citation>
    <scope>NUCLEOTIDE SEQUENCE [LARGE SCALE GENOMIC DNA]</scope>
    <source>
        <strain evidence="4 5">NCAIM B.02481</strain>
    </source>
</reference>
<dbReference type="Gene3D" id="2.40.50.1020">
    <property type="entry name" value="LytTr DNA-binding domain"/>
    <property type="match status" value="1"/>
</dbReference>
<dbReference type="InterPro" id="IPR001789">
    <property type="entry name" value="Sig_transdc_resp-reg_receiver"/>
</dbReference>
<organism evidence="4 5">
    <name type="scientific">Winogradskyella pulchriflava</name>
    <dbReference type="NCBI Taxonomy" id="1110688"/>
    <lineage>
        <taxon>Bacteria</taxon>
        <taxon>Pseudomonadati</taxon>
        <taxon>Bacteroidota</taxon>
        <taxon>Flavobacteriia</taxon>
        <taxon>Flavobacteriales</taxon>
        <taxon>Flavobacteriaceae</taxon>
        <taxon>Winogradskyella</taxon>
    </lineage>
</organism>
<dbReference type="RefSeq" id="WP_386059823.1">
    <property type="nucleotide sequence ID" value="NZ_JBHLTQ010000001.1"/>
</dbReference>
<dbReference type="EMBL" id="JBHLTQ010000001">
    <property type="protein sequence ID" value="MFC0603644.1"/>
    <property type="molecule type" value="Genomic_DNA"/>
</dbReference>
<evidence type="ECO:0000259" key="3">
    <source>
        <dbReference type="PROSITE" id="PS50930"/>
    </source>
</evidence>
<comment type="caution">
    <text evidence="4">The sequence shown here is derived from an EMBL/GenBank/DDBJ whole genome shotgun (WGS) entry which is preliminary data.</text>
</comment>
<dbReference type="PANTHER" id="PTHR37299:SF1">
    <property type="entry name" value="STAGE 0 SPORULATION PROTEIN A HOMOLOG"/>
    <property type="match status" value="1"/>
</dbReference>
<evidence type="ECO:0000259" key="2">
    <source>
        <dbReference type="PROSITE" id="PS50110"/>
    </source>
</evidence>
<feature type="modified residue" description="4-aspartylphosphate" evidence="1">
    <location>
        <position position="59"/>
    </location>
</feature>
<dbReference type="Pfam" id="PF04397">
    <property type="entry name" value="LytTR"/>
    <property type="match status" value="1"/>
</dbReference>
<dbReference type="PANTHER" id="PTHR37299">
    <property type="entry name" value="TRANSCRIPTIONAL REGULATOR-RELATED"/>
    <property type="match status" value="1"/>
</dbReference>
<dbReference type="SUPFAM" id="SSF52172">
    <property type="entry name" value="CheY-like"/>
    <property type="match status" value="1"/>
</dbReference>
<dbReference type="PROSITE" id="PS50110">
    <property type="entry name" value="RESPONSE_REGULATORY"/>
    <property type="match status" value="1"/>
</dbReference>
<dbReference type="InterPro" id="IPR046947">
    <property type="entry name" value="LytR-like"/>
</dbReference>
<gene>
    <name evidence="4" type="ORF">ACFFGA_03695</name>
</gene>
<dbReference type="SMART" id="SM00850">
    <property type="entry name" value="LytTR"/>
    <property type="match status" value="1"/>
</dbReference>
<proteinExistence type="predicted"/>
<protein>
    <submittedName>
        <fullName evidence="4">LytR/AlgR family response regulator transcription factor</fullName>
    </submittedName>
</protein>